<evidence type="ECO:0000256" key="3">
    <source>
        <dbReference type="ARBA" id="ARBA00023082"/>
    </source>
</evidence>
<dbReference type="InterPro" id="IPR007627">
    <property type="entry name" value="RNA_pol_sigma70_r2"/>
</dbReference>
<dbReference type="Gene3D" id="1.10.10.10">
    <property type="entry name" value="Winged helix-like DNA-binding domain superfamily/Winged helix DNA-binding domain"/>
    <property type="match status" value="1"/>
</dbReference>
<dbReference type="SUPFAM" id="SSF88659">
    <property type="entry name" value="Sigma3 and sigma4 domains of RNA polymerase sigma factors"/>
    <property type="match status" value="1"/>
</dbReference>
<dbReference type="GO" id="GO:0030246">
    <property type="term" value="F:carbohydrate binding"/>
    <property type="evidence" value="ECO:0007669"/>
    <property type="project" value="InterPro"/>
</dbReference>
<dbReference type="GO" id="GO:0006352">
    <property type="term" value="P:DNA-templated transcription initiation"/>
    <property type="evidence" value="ECO:0007669"/>
    <property type="project" value="InterPro"/>
</dbReference>
<dbReference type="Proteomes" id="UP000287394">
    <property type="component" value="Chromosome"/>
</dbReference>
<dbReference type="InterPro" id="IPR036388">
    <property type="entry name" value="WH-like_DNA-bd_sf"/>
</dbReference>
<comment type="similarity">
    <text evidence="1">Belongs to the sigma-70 factor family. ECF subfamily.</text>
</comment>
<dbReference type="AlphaFoldDB" id="A0A402CV11"/>
<dbReference type="InterPro" id="IPR013324">
    <property type="entry name" value="RNA_pol_sigma_r3/r4-like"/>
</dbReference>
<evidence type="ECO:0000256" key="5">
    <source>
        <dbReference type="ARBA" id="ARBA00023163"/>
    </source>
</evidence>
<dbReference type="KEGG" id="ccot:CCAX7_22990"/>
<name>A0A402CV11_9BACT</name>
<keyword evidence="2" id="KW-0805">Transcription regulation</keyword>
<dbReference type="InterPro" id="IPR013325">
    <property type="entry name" value="RNA_pol_sigma_r2"/>
</dbReference>
<dbReference type="Pfam" id="PF04542">
    <property type="entry name" value="Sigma70_r2"/>
    <property type="match status" value="1"/>
</dbReference>
<dbReference type="PANTHER" id="PTHR43133:SF8">
    <property type="entry name" value="RNA POLYMERASE SIGMA FACTOR HI_1459-RELATED"/>
    <property type="match status" value="1"/>
</dbReference>
<dbReference type="InterPro" id="IPR013784">
    <property type="entry name" value="Carb-bd-like_fold"/>
</dbReference>
<accession>A0A402CV11</accession>
<evidence type="ECO:0000256" key="1">
    <source>
        <dbReference type="ARBA" id="ARBA00010641"/>
    </source>
</evidence>
<reference evidence="6 7" key="1">
    <citation type="journal article" date="2019" name="Int. J. Syst. Evol. Microbiol.">
        <title>Capsulimonas corticalis gen. nov., sp. nov., an aerobic capsulated bacterium, of a novel bacterial order, Capsulimonadales ord. nov., of the class Armatimonadia of the phylum Armatimonadetes.</title>
        <authorList>
            <person name="Li J."/>
            <person name="Kudo C."/>
            <person name="Tonouchi A."/>
        </authorList>
    </citation>
    <scope>NUCLEOTIDE SEQUENCE [LARGE SCALE GENOMIC DNA]</scope>
    <source>
        <strain evidence="6 7">AX-7</strain>
    </source>
</reference>
<evidence type="ECO:0000313" key="7">
    <source>
        <dbReference type="Proteomes" id="UP000287394"/>
    </source>
</evidence>
<protein>
    <submittedName>
        <fullName evidence="6">Uncharacterized protein</fullName>
    </submittedName>
</protein>
<dbReference type="CDD" id="cd06171">
    <property type="entry name" value="Sigma70_r4"/>
    <property type="match status" value="1"/>
</dbReference>
<organism evidence="6 7">
    <name type="scientific">Capsulimonas corticalis</name>
    <dbReference type="NCBI Taxonomy" id="2219043"/>
    <lineage>
        <taxon>Bacteria</taxon>
        <taxon>Bacillati</taxon>
        <taxon>Armatimonadota</taxon>
        <taxon>Armatimonadia</taxon>
        <taxon>Capsulimonadales</taxon>
        <taxon>Capsulimonadaceae</taxon>
        <taxon>Capsulimonas</taxon>
    </lineage>
</organism>
<gene>
    <name evidence="6" type="ORF">CCAX7_22990</name>
</gene>
<proteinExistence type="inferred from homology"/>
<evidence type="ECO:0000313" key="6">
    <source>
        <dbReference type="EMBL" id="BDI30248.1"/>
    </source>
</evidence>
<dbReference type="OrthoDB" id="256352at2"/>
<evidence type="ECO:0000256" key="2">
    <source>
        <dbReference type="ARBA" id="ARBA00023015"/>
    </source>
</evidence>
<dbReference type="Gene3D" id="1.10.1740.10">
    <property type="match status" value="1"/>
</dbReference>
<dbReference type="Pfam" id="PF13620">
    <property type="entry name" value="CarboxypepD_reg"/>
    <property type="match status" value="1"/>
</dbReference>
<dbReference type="RefSeq" id="WP_119321218.1">
    <property type="nucleotide sequence ID" value="NZ_AP025739.1"/>
</dbReference>
<dbReference type="InterPro" id="IPR008969">
    <property type="entry name" value="CarboxyPept-like_regulatory"/>
</dbReference>
<dbReference type="GO" id="GO:0016987">
    <property type="term" value="F:sigma factor activity"/>
    <property type="evidence" value="ECO:0007669"/>
    <property type="project" value="UniProtKB-KW"/>
</dbReference>
<dbReference type="PANTHER" id="PTHR43133">
    <property type="entry name" value="RNA POLYMERASE ECF-TYPE SIGMA FACTO"/>
    <property type="match status" value="1"/>
</dbReference>
<dbReference type="Gene3D" id="2.60.40.1120">
    <property type="entry name" value="Carboxypeptidase-like, regulatory domain"/>
    <property type="match status" value="1"/>
</dbReference>
<keyword evidence="3" id="KW-0731">Sigma factor</keyword>
<dbReference type="Pfam" id="PF08281">
    <property type="entry name" value="Sigma70_r4_2"/>
    <property type="match status" value="1"/>
</dbReference>
<keyword evidence="4" id="KW-0238">DNA-binding</keyword>
<dbReference type="InterPro" id="IPR039425">
    <property type="entry name" value="RNA_pol_sigma-70-like"/>
</dbReference>
<dbReference type="InterPro" id="IPR014284">
    <property type="entry name" value="RNA_pol_sigma-70_dom"/>
</dbReference>
<dbReference type="InterPro" id="IPR013249">
    <property type="entry name" value="RNA_pol_sigma70_r4_t2"/>
</dbReference>
<dbReference type="SUPFAM" id="SSF88946">
    <property type="entry name" value="Sigma2 domain of RNA polymerase sigma factors"/>
    <property type="match status" value="1"/>
</dbReference>
<evidence type="ECO:0000256" key="4">
    <source>
        <dbReference type="ARBA" id="ARBA00023125"/>
    </source>
</evidence>
<sequence length="646" mass="67192">MTGEDELLRRYAARRSEAAFDELVRRHMDFVYSVCRRKLGDAEMARDVTQTVFLLLAQKADSLRPGTALSGWLFQTAQLACRNAVRAEARRRHYEGKAAREMEDAARGLDTQWRHVEMGWDDALSALASADRNAIFLRYVEEMSIEETAAALGVSVAAAHKRIQRAVDRLRRHFVRSGTALSAAAVTAILTEKMADAAPPAHAAAILQAVTAAGALRTGAPLPYGLTESGHGLWRQITLTKARTLAAAALLAVAIAGGYSAHLRASAIGGAAQTPPAASGGASAPAITVRGRVLDPAGKPDPGARVTLLRYGRIDGAADEIARAVTDGAGRYAIPQVAGGATGLAVVADDGKAMDFGMPGSDLRLTRPTQIRLHLTDATGQPAPGVRLKPVSFGITGPNGQNATVNLTTGCPDRLTMTSDARGDAVFAGLPQGDTVSFQVLTPAYARRPPAADGVPLSGAPDSGSFLVDLTPGATLAGHVVYADTGLPAANVRVGAQEIGSAAWGEAVTDSNGRYQISQLLPGDYNVAVDEQTPALGGEWTAAARSNVTVSTGGLRAGLDLRLTRGATIVGTVHPAPGKPAAPVEVGVYGPAHPRTGAWVSGAWTARDGTYRLRAPAGPQHVYLMDGSGAAADVTTVEGQETRVDF</sequence>
<keyword evidence="5" id="KW-0804">Transcription</keyword>
<dbReference type="NCBIfam" id="TIGR02937">
    <property type="entry name" value="sigma70-ECF"/>
    <property type="match status" value="1"/>
</dbReference>
<dbReference type="SUPFAM" id="SSF49452">
    <property type="entry name" value="Starch-binding domain-like"/>
    <property type="match status" value="1"/>
</dbReference>
<dbReference type="GO" id="GO:0003677">
    <property type="term" value="F:DNA binding"/>
    <property type="evidence" value="ECO:0007669"/>
    <property type="project" value="UniProtKB-KW"/>
</dbReference>
<keyword evidence="7" id="KW-1185">Reference proteome</keyword>
<dbReference type="SUPFAM" id="SSF49464">
    <property type="entry name" value="Carboxypeptidase regulatory domain-like"/>
    <property type="match status" value="1"/>
</dbReference>
<dbReference type="EMBL" id="AP025739">
    <property type="protein sequence ID" value="BDI30248.1"/>
    <property type="molecule type" value="Genomic_DNA"/>
</dbReference>